<dbReference type="Pfam" id="PF01553">
    <property type="entry name" value="Acyltransferase"/>
    <property type="match status" value="1"/>
</dbReference>
<dbReference type="GO" id="GO:0006654">
    <property type="term" value="P:phosphatidic acid biosynthetic process"/>
    <property type="evidence" value="ECO:0007669"/>
    <property type="project" value="TreeGrafter"/>
</dbReference>
<keyword evidence="6" id="KW-0443">Lipid metabolism</keyword>
<feature type="compositionally biased region" description="Low complexity" evidence="11">
    <location>
        <begin position="7"/>
        <end position="22"/>
    </location>
</feature>
<protein>
    <submittedName>
        <fullName evidence="13">1-acyl-sn-glycerol-3-phosphate acyltransferases</fullName>
    </submittedName>
</protein>
<evidence type="ECO:0000256" key="2">
    <source>
        <dbReference type="ARBA" id="ARBA00022516"/>
    </source>
</evidence>
<feature type="compositionally biased region" description="Basic and acidic residues" evidence="11">
    <location>
        <begin position="37"/>
        <end position="56"/>
    </location>
</feature>
<keyword evidence="3 13" id="KW-0808">Transferase</keyword>
<dbReference type="AlphaFoldDB" id="A0A1H6FQN5"/>
<dbReference type="GO" id="GO:0046168">
    <property type="term" value="P:glycerol-3-phosphate catabolic process"/>
    <property type="evidence" value="ECO:0007669"/>
    <property type="project" value="InterPro"/>
</dbReference>
<keyword evidence="4 10" id="KW-0560">Oxidoreductase</keyword>
<dbReference type="InterPro" id="IPR006109">
    <property type="entry name" value="G3P_DH_NAD-dep_C"/>
</dbReference>
<dbReference type="Gene3D" id="3.40.50.720">
    <property type="entry name" value="NAD(P)-binding Rossmann-like Domain"/>
    <property type="match status" value="1"/>
</dbReference>
<dbReference type="InterPro" id="IPR002123">
    <property type="entry name" value="Plipid/glycerol_acylTrfase"/>
</dbReference>
<dbReference type="SUPFAM" id="SSF51735">
    <property type="entry name" value="NAD(P)-binding Rossmann-fold domains"/>
    <property type="match status" value="1"/>
</dbReference>
<evidence type="ECO:0000256" key="6">
    <source>
        <dbReference type="ARBA" id="ARBA00023098"/>
    </source>
</evidence>
<evidence type="ECO:0000313" key="14">
    <source>
        <dbReference type="Proteomes" id="UP000222056"/>
    </source>
</evidence>
<dbReference type="CDD" id="cd07989">
    <property type="entry name" value="LPLAT_AGPAT-like"/>
    <property type="match status" value="1"/>
</dbReference>
<keyword evidence="5 10" id="KW-0520">NAD</keyword>
<name>A0A1H6FQN5_THEAL</name>
<keyword evidence="7" id="KW-0594">Phospholipid biosynthesis</keyword>
<feature type="region of interest" description="Disordered" evidence="11">
    <location>
        <begin position="1"/>
        <end position="56"/>
    </location>
</feature>
<dbReference type="GO" id="GO:0005975">
    <property type="term" value="P:carbohydrate metabolic process"/>
    <property type="evidence" value="ECO:0007669"/>
    <property type="project" value="InterPro"/>
</dbReference>
<keyword evidence="14" id="KW-1185">Reference proteome</keyword>
<evidence type="ECO:0000256" key="9">
    <source>
        <dbReference type="ARBA" id="ARBA00023315"/>
    </source>
</evidence>
<dbReference type="Gene3D" id="1.10.1040.10">
    <property type="entry name" value="N-(1-d-carboxylethyl)-l-norvaline Dehydrogenase, domain 2"/>
    <property type="match status" value="1"/>
</dbReference>
<dbReference type="STRING" id="29539.SAMN02745716_1093"/>
<dbReference type="EMBL" id="FNWJ01000001">
    <property type="protein sequence ID" value="SEH12448.1"/>
    <property type="molecule type" value="Genomic_DNA"/>
</dbReference>
<evidence type="ECO:0000313" key="13">
    <source>
        <dbReference type="EMBL" id="SEH12448.1"/>
    </source>
</evidence>
<evidence type="ECO:0000256" key="4">
    <source>
        <dbReference type="ARBA" id="ARBA00023002"/>
    </source>
</evidence>
<dbReference type="InterPro" id="IPR036291">
    <property type="entry name" value="NAD(P)-bd_dom_sf"/>
</dbReference>
<feature type="domain" description="Phospholipid/glycerol acyltransferase" evidence="12">
    <location>
        <begin position="104"/>
        <end position="216"/>
    </location>
</feature>
<evidence type="ECO:0000256" key="3">
    <source>
        <dbReference type="ARBA" id="ARBA00022679"/>
    </source>
</evidence>
<keyword evidence="8" id="KW-1208">Phospholipid metabolism</keyword>
<evidence type="ECO:0000256" key="7">
    <source>
        <dbReference type="ARBA" id="ARBA00023209"/>
    </source>
</evidence>
<dbReference type="SMART" id="SM00563">
    <property type="entry name" value="PlsC"/>
    <property type="match status" value="1"/>
</dbReference>
<dbReference type="SUPFAM" id="SSF69593">
    <property type="entry name" value="Glycerol-3-phosphate (1)-acyltransferase"/>
    <property type="match status" value="1"/>
</dbReference>
<dbReference type="InterPro" id="IPR008927">
    <property type="entry name" value="6-PGluconate_DH-like_C_sf"/>
</dbReference>
<dbReference type="InterPro" id="IPR011128">
    <property type="entry name" value="G3P_DH_NAD-dep_N"/>
</dbReference>
<organism evidence="13 14">
    <name type="scientific">Thermoleophilum album</name>
    <dbReference type="NCBI Taxonomy" id="29539"/>
    <lineage>
        <taxon>Bacteria</taxon>
        <taxon>Bacillati</taxon>
        <taxon>Actinomycetota</taxon>
        <taxon>Thermoleophilia</taxon>
        <taxon>Thermoleophilales</taxon>
        <taxon>Thermoleophilaceae</taxon>
        <taxon>Thermoleophilum</taxon>
    </lineage>
</organism>
<accession>A0A1H6FQN5</accession>
<dbReference type="Proteomes" id="UP000222056">
    <property type="component" value="Unassembled WGS sequence"/>
</dbReference>
<reference evidence="14" key="1">
    <citation type="submission" date="2016-10" db="EMBL/GenBank/DDBJ databases">
        <authorList>
            <person name="Varghese N."/>
            <person name="Submissions S."/>
        </authorList>
    </citation>
    <scope>NUCLEOTIDE SEQUENCE [LARGE SCALE GENOMIC DNA]</scope>
    <source>
        <strain evidence="14">ATCC 35263</strain>
    </source>
</reference>
<dbReference type="PRINTS" id="PR00077">
    <property type="entry name" value="GPDHDRGNASE"/>
</dbReference>
<evidence type="ECO:0000256" key="5">
    <source>
        <dbReference type="ARBA" id="ARBA00023027"/>
    </source>
</evidence>
<dbReference type="SUPFAM" id="SSF48179">
    <property type="entry name" value="6-phosphogluconate dehydrogenase C-terminal domain-like"/>
    <property type="match status" value="1"/>
</dbReference>
<keyword evidence="9 13" id="KW-0012">Acyltransferase</keyword>
<evidence type="ECO:0000259" key="12">
    <source>
        <dbReference type="SMART" id="SM00563"/>
    </source>
</evidence>
<evidence type="ECO:0000256" key="11">
    <source>
        <dbReference type="SAM" id="MobiDB-lite"/>
    </source>
</evidence>
<gene>
    <name evidence="13" type="ORF">SAMN02745716_1093</name>
</gene>
<evidence type="ECO:0000256" key="10">
    <source>
        <dbReference type="RuleBase" id="RU000437"/>
    </source>
</evidence>
<dbReference type="OrthoDB" id="9808424at2"/>
<keyword evidence="2" id="KW-0444">Lipid biosynthesis</keyword>
<sequence>MAPANDSSTVSAPAPASARLPAGAGGSGAADEPAAGADRRAGRQPTSDKRLRRDEHLRRLHEATRRRGVNKVVYWLTRVVLQPLIHAWFRLERIGHRHIPDGPVILAANHRSFLDPFVIGCCLRRPVYFVAKRELFERRFWGRYLNWLGAFPVRRGESDEDAVETALALLRRGQAVVIFPEGTRIRHGSLGKPRRGVGRLALESGAPVVPIAVTGTERARRGLLVRPVKVRVRCGAPLRFPRVERPSPALARAVLERIWPHIQVQWEWLGGDPPLRSAMVLGDGAKAEALAALLGQAGLNVARGPQVEPEDRTTRGRAVARAVARAGSRLRGRTLEPSGSPDLLVLAASAQALPQLTAEAAQVVDERTLVLVAAKGLVPPLGTTPAAYVSERLRARAVVALGGPVRADDIAAGEACAVVAATDPGARARVAQALRSGGLEVEESSDVVGVELAGCANGAAALAALAVGDERVALAGAAAARVFEEVERLGRQLGARPDTFAGLAGAGELVSAVLSRPTADGCEQPEDAENTCSRGAAGAHQFPAGALEAIALLEGRMRRAGVDAPVTRSLRALLEGRIDRARWLERVRRPRPTQRAA</sequence>
<dbReference type="InterPro" id="IPR013328">
    <property type="entry name" value="6PGD_dom2"/>
</dbReference>
<dbReference type="PANTHER" id="PTHR10434:SF11">
    <property type="entry name" value="1-ACYL-SN-GLYCEROL-3-PHOSPHATE ACYLTRANSFERASE"/>
    <property type="match status" value="1"/>
</dbReference>
<dbReference type="PANTHER" id="PTHR10434">
    <property type="entry name" value="1-ACYL-SN-GLYCEROL-3-PHOSPHATE ACYLTRANSFERASE"/>
    <property type="match status" value="1"/>
</dbReference>
<dbReference type="RefSeq" id="WP_093116913.1">
    <property type="nucleotide sequence ID" value="NZ_FNWJ01000001.1"/>
</dbReference>
<evidence type="ECO:0000256" key="1">
    <source>
        <dbReference type="ARBA" id="ARBA00011009"/>
    </source>
</evidence>
<dbReference type="GO" id="GO:0016616">
    <property type="term" value="F:oxidoreductase activity, acting on the CH-OH group of donors, NAD or NADP as acceptor"/>
    <property type="evidence" value="ECO:0007669"/>
    <property type="project" value="InterPro"/>
</dbReference>
<dbReference type="GO" id="GO:0003841">
    <property type="term" value="F:1-acylglycerol-3-phosphate O-acyltransferase activity"/>
    <property type="evidence" value="ECO:0007669"/>
    <property type="project" value="TreeGrafter"/>
</dbReference>
<comment type="similarity">
    <text evidence="1 10">Belongs to the NAD-dependent glycerol-3-phosphate dehydrogenase family.</text>
</comment>
<evidence type="ECO:0000256" key="8">
    <source>
        <dbReference type="ARBA" id="ARBA00023264"/>
    </source>
</evidence>
<dbReference type="GO" id="GO:0051287">
    <property type="term" value="F:NAD binding"/>
    <property type="evidence" value="ECO:0007669"/>
    <property type="project" value="InterPro"/>
</dbReference>
<dbReference type="Pfam" id="PF01210">
    <property type="entry name" value="NAD_Gly3P_dh_N"/>
    <property type="match status" value="1"/>
</dbReference>
<proteinExistence type="inferred from homology"/>
<dbReference type="Pfam" id="PF07479">
    <property type="entry name" value="NAD_Gly3P_dh_C"/>
    <property type="match status" value="1"/>
</dbReference>
<dbReference type="InterPro" id="IPR006168">
    <property type="entry name" value="G3P_DH_NAD-dep"/>
</dbReference>